<dbReference type="PANTHER" id="PTHR42730:SF1">
    <property type="entry name" value="2-OXOGLUTARATE SYNTHASE SUBUNIT KORC"/>
    <property type="match status" value="1"/>
</dbReference>
<evidence type="ECO:0000313" key="3">
    <source>
        <dbReference type="EMBL" id="HHS52864.1"/>
    </source>
</evidence>
<organism evidence="3">
    <name type="scientific">candidate division WOR-3 bacterium</name>
    <dbReference type="NCBI Taxonomy" id="2052148"/>
    <lineage>
        <taxon>Bacteria</taxon>
        <taxon>Bacteria division WOR-3</taxon>
    </lineage>
</organism>
<proteinExistence type="predicted"/>
<dbReference type="PANTHER" id="PTHR42730">
    <property type="entry name" value="2-OXOGLUTARATE SYNTHASE SUBUNIT KORC"/>
    <property type="match status" value="1"/>
</dbReference>
<evidence type="ECO:0000259" key="2">
    <source>
        <dbReference type="Pfam" id="PF01558"/>
    </source>
</evidence>
<dbReference type="EMBL" id="DTLI01000199">
    <property type="protein sequence ID" value="HHS52864.1"/>
    <property type="molecule type" value="Genomic_DNA"/>
</dbReference>
<dbReference type="SUPFAM" id="SSF53323">
    <property type="entry name" value="Pyruvate-ferredoxin oxidoreductase, PFOR, domain III"/>
    <property type="match status" value="1"/>
</dbReference>
<protein>
    <submittedName>
        <fullName evidence="3">2-oxoacid:ferredoxin oxidoreductase subunit gamma</fullName>
    </submittedName>
</protein>
<dbReference type="Pfam" id="PF01558">
    <property type="entry name" value="POR"/>
    <property type="match status" value="1"/>
</dbReference>
<gene>
    <name evidence="3" type="ORF">ENW73_08430</name>
</gene>
<comment type="caution">
    <text evidence="3">The sequence shown here is derived from an EMBL/GenBank/DDBJ whole genome shotgun (WGS) entry which is preliminary data.</text>
</comment>
<dbReference type="GO" id="GO:0016903">
    <property type="term" value="F:oxidoreductase activity, acting on the aldehyde or oxo group of donors"/>
    <property type="evidence" value="ECO:0007669"/>
    <property type="project" value="InterPro"/>
</dbReference>
<feature type="domain" description="Pyruvate/ketoisovalerate oxidoreductase catalytic" evidence="2">
    <location>
        <begin position="11"/>
        <end position="171"/>
    </location>
</feature>
<sequence>MRYEIRLSGTGGQGSILAAIVLAEACGVYEGKKVVQTQSYGPEARGGASRADVIIGDEEILYPKARQLDLLACLSQLACDCYTPDLKANGIQLVDSFYVRKCYREKFFSLPFAQTSRENFGRELFTNIILLGAISSITGIVRLESLKQAVKNRVPGYTIDLNLRALELGAELGQKATASSSLKERG</sequence>
<name>A0A7C6AB02_UNCW3</name>
<dbReference type="InterPro" id="IPR002869">
    <property type="entry name" value="Pyrv_flavodox_OxRed_cen"/>
</dbReference>
<reference evidence="3" key="1">
    <citation type="journal article" date="2020" name="mSystems">
        <title>Genome- and Community-Level Interaction Insights into Carbon Utilization and Element Cycling Functions of Hydrothermarchaeota in Hydrothermal Sediment.</title>
        <authorList>
            <person name="Zhou Z."/>
            <person name="Liu Y."/>
            <person name="Xu W."/>
            <person name="Pan J."/>
            <person name="Luo Z.H."/>
            <person name="Li M."/>
        </authorList>
    </citation>
    <scope>NUCLEOTIDE SEQUENCE [LARGE SCALE GENOMIC DNA]</scope>
    <source>
        <strain evidence="3">SpSt-876</strain>
    </source>
</reference>
<dbReference type="InterPro" id="IPR052554">
    <property type="entry name" value="2-oxoglutarate_synth_KorC"/>
</dbReference>
<evidence type="ECO:0000256" key="1">
    <source>
        <dbReference type="ARBA" id="ARBA00023002"/>
    </source>
</evidence>
<accession>A0A7C6AB02</accession>
<dbReference type="Gene3D" id="3.40.920.10">
    <property type="entry name" value="Pyruvate-ferredoxin oxidoreductase, PFOR, domain III"/>
    <property type="match status" value="1"/>
</dbReference>
<dbReference type="AlphaFoldDB" id="A0A7C6AB02"/>
<keyword evidence="1" id="KW-0560">Oxidoreductase</keyword>
<dbReference type="InterPro" id="IPR019752">
    <property type="entry name" value="Pyrv/ketoisovalerate_OxRed_cat"/>
</dbReference>